<dbReference type="GO" id="GO:0032259">
    <property type="term" value="P:methylation"/>
    <property type="evidence" value="ECO:0007669"/>
    <property type="project" value="UniProtKB-KW"/>
</dbReference>
<reference evidence="4" key="1">
    <citation type="submission" date="2023-02" db="EMBL/GenBank/DDBJ databases">
        <title>Genome of toxic invasive species Heracleum sosnowskyi carries increased number of genes despite the absence of recent whole-genome duplications.</title>
        <authorList>
            <person name="Schelkunov M."/>
            <person name="Shtratnikova V."/>
            <person name="Makarenko M."/>
            <person name="Klepikova A."/>
            <person name="Omelchenko D."/>
            <person name="Novikova G."/>
            <person name="Obukhova E."/>
            <person name="Bogdanov V."/>
            <person name="Penin A."/>
            <person name="Logacheva M."/>
        </authorList>
    </citation>
    <scope>NUCLEOTIDE SEQUENCE</scope>
    <source>
        <strain evidence="4">Hsosn_3</strain>
        <tissue evidence="4">Leaf</tissue>
    </source>
</reference>
<dbReference type="Proteomes" id="UP001237642">
    <property type="component" value="Unassembled WGS sequence"/>
</dbReference>
<sequence>MLQRVISKWRSRSNLRRQISTAVRQTCTTDDEGSWNYSSEWWDDDFKGQPVFQSFSDKGNGLISVLSYPSSTPARAYWTEKEKWLQQRYAEMHPGCEQDEKFTILGYQWRALRFNRETRQSTVKVMAACRKSDAGSVYLMQQAHCLAVPYVKSMLSSGLASIKSSDYDLKSAILGKKTMNILCIGHGGGTLPLFLADKIQGAIVDIVEIDPVVISASTKAMAFPSFSVMSPSGERANPTPNPIDEVMWKGTHERLQLYESDAEDFVMNSTKFYDMVFVDAYDGEDMFPHKLWDPQSPFLNSLSDRLHPEHGTVVVNLHADTDLFDDDDDTLPCQRLLPMEKYVKSVCEAYKDVIVGNSNDGLAFNVLVPWVCNSSLVVSRGFRKGVGVVDRDMVLDTLVSNLFEVEDILKLPFSCLEYLKRGIYLVN</sequence>
<dbReference type="AlphaFoldDB" id="A0AAD8J0D0"/>
<accession>A0AAD8J0D0</accession>
<reference evidence="4" key="2">
    <citation type="submission" date="2023-05" db="EMBL/GenBank/DDBJ databases">
        <authorList>
            <person name="Schelkunov M.I."/>
        </authorList>
    </citation>
    <scope>NUCLEOTIDE SEQUENCE</scope>
    <source>
        <strain evidence="4">Hsosn_3</strain>
        <tissue evidence="4">Leaf</tissue>
    </source>
</reference>
<keyword evidence="3" id="KW-0808">Transferase</keyword>
<protein>
    <submittedName>
        <fullName evidence="4">S-adenosyl-L-methionine-dependent methyltransferase</fullName>
    </submittedName>
</protein>
<dbReference type="InterPro" id="IPR051419">
    <property type="entry name" value="Lys/N-term_MeTrsfase_sf"/>
</dbReference>
<evidence type="ECO:0000256" key="1">
    <source>
        <dbReference type="ARBA" id="ARBA00008361"/>
    </source>
</evidence>
<comment type="caution">
    <text evidence="4">The sequence shown here is derived from an EMBL/GenBank/DDBJ whole genome shotgun (WGS) entry which is preliminary data.</text>
</comment>
<evidence type="ECO:0000256" key="2">
    <source>
        <dbReference type="ARBA" id="ARBA00022603"/>
    </source>
</evidence>
<keyword evidence="5" id="KW-1185">Reference proteome</keyword>
<gene>
    <name evidence="4" type="ORF">POM88_014420</name>
</gene>
<evidence type="ECO:0000313" key="5">
    <source>
        <dbReference type="Proteomes" id="UP001237642"/>
    </source>
</evidence>
<dbReference type="GO" id="GO:0008168">
    <property type="term" value="F:methyltransferase activity"/>
    <property type="evidence" value="ECO:0007669"/>
    <property type="project" value="UniProtKB-KW"/>
</dbReference>
<dbReference type="InterPro" id="IPR029063">
    <property type="entry name" value="SAM-dependent_MTases_sf"/>
</dbReference>
<evidence type="ECO:0000313" key="4">
    <source>
        <dbReference type="EMBL" id="KAK1395364.1"/>
    </source>
</evidence>
<dbReference type="PANTHER" id="PTHR12176">
    <property type="entry name" value="SAM-DEPENDENT METHYLTRANSFERASE SUPERFAMILY PROTEIN"/>
    <property type="match status" value="1"/>
</dbReference>
<organism evidence="4 5">
    <name type="scientific">Heracleum sosnowskyi</name>
    <dbReference type="NCBI Taxonomy" id="360622"/>
    <lineage>
        <taxon>Eukaryota</taxon>
        <taxon>Viridiplantae</taxon>
        <taxon>Streptophyta</taxon>
        <taxon>Embryophyta</taxon>
        <taxon>Tracheophyta</taxon>
        <taxon>Spermatophyta</taxon>
        <taxon>Magnoliopsida</taxon>
        <taxon>eudicotyledons</taxon>
        <taxon>Gunneridae</taxon>
        <taxon>Pentapetalae</taxon>
        <taxon>asterids</taxon>
        <taxon>campanulids</taxon>
        <taxon>Apiales</taxon>
        <taxon>Apiaceae</taxon>
        <taxon>Apioideae</taxon>
        <taxon>apioid superclade</taxon>
        <taxon>Tordylieae</taxon>
        <taxon>Tordyliinae</taxon>
        <taxon>Heracleum</taxon>
    </lineage>
</organism>
<evidence type="ECO:0000256" key="3">
    <source>
        <dbReference type="ARBA" id="ARBA00022679"/>
    </source>
</evidence>
<proteinExistence type="inferred from homology"/>
<dbReference type="Gene3D" id="3.40.50.150">
    <property type="entry name" value="Vaccinia Virus protein VP39"/>
    <property type="match status" value="1"/>
</dbReference>
<keyword evidence="2 4" id="KW-0489">Methyltransferase</keyword>
<dbReference type="SUPFAM" id="SSF53335">
    <property type="entry name" value="S-adenosyl-L-methionine-dependent methyltransferases"/>
    <property type="match status" value="1"/>
</dbReference>
<dbReference type="EMBL" id="JAUIZM010000003">
    <property type="protein sequence ID" value="KAK1395364.1"/>
    <property type="molecule type" value="Genomic_DNA"/>
</dbReference>
<comment type="similarity">
    <text evidence="1">Belongs to the methyltransferase superfamily.</text>
</comment>
<dbReference type="PANTHER" id="PTHR12176:SF56">
    <property type="entry name" value="OS04G0510700 PROTEIN"/>
    <property type="match status" value="1"/>
</dbReference>
<name>A0AAD8J0D0_9APIA</name>